<feature type="compositionally biased region" description="Polar residues" evidence="1">
    <location>
        <begin position="551"/>
        <end position="560"/>
    </location>
</feature>
<feature type="compositionally biased region" description="Low complexity" evidence="1">
    <location>
        <begin position="347"/>
        <end position="359"/>
    </location>
</feature>
<feature type="compositionally biased region" description="Polar residues" evidence="1">
    <location>
        <begin position="409"/>
        <end position="425"/>
    </location>
</feature>
<reference evidence="2" key="1">
    <citation type="submission" date="2020-04" db="EMBL/GenBank/DDBJ databases">
        <title>Genome Assembly and Annotation of Botryosphaeria dothidea sdau 11-99, a Latent Pathogen of Apple Fruit Ring Rot in China.</title>
        <authorList>
            <person name="Yu C."/>
            <person name="Diao Y."/>
            <person name="Lu Q."/>
            <person name="Zhao J."/>
            <person name="Cui S."/>
            <person name="Peng C."/>
            <person name="He B."/>
            <person name="Liu H."/>
        </authorList>
    </citation>
    <scope>NUCLEOTIDE SEQUENCE [LARGE SCALE GENOMIC DNA]</scope>
    <source>
        <strain evidence="2">Sdau11-99</strain>
    </source>
</reference>
<feature type="region of interest" description="Disordered" evidence="1">
    <location>
        <begin position="608"/>
        <end position="678"/>
    </location>
</feature>
<accession>A0A8H4N5N3</accession>
<organism evidence="2 3">
    <name type="scientific">Botryosphaeria dothidea</name>
    <dbReference type="NCBI Taxonomy" id="55169"/>
    <lineage>
        <taxon>Eukaryota</taxon>
        <taxon>Fungi</taxon>
        <taxon>Dikarya</taxon>
        <taxon>Ascomycota</taxon>
        <taxon>Pezizomycotina</taxon>
        <taxon>Dothideomycetes</taxon>
        <taxon>Dothideomycetes incertae sedis</taxon>
        <taxon>Botryosphaeriales</taxon>
        <taxon>Botryosphaeriaceae</taxon>
        <taxon>Botryosphaeria</taxon>
    </lineage>
</organism>
<feature type="compositionally biased region" description="Pro residues" evidence="1">
    <location>
        <begin position="308"/>
        <end position="318"/>
    </location>
</feature>
<feature type="region of interest" description="Disordered" evidence="1">
    <location>
        <begin position="507"/>
        <end position="568"/>
    </location>
</feature>
<feature type="compositionally biased region" description="Polar residues" evidence="1">
    <location>
        <begin position="22"/>
        <end position="55"/>
    </location>
</feature>
<feature type="compositionally biased region" description="Acidic residues" evidence="1">
    <location>
        <begin position="334"/>
        <end position="346"/>
    </location>
</feature>
<feature type="compositionally biased region" description="Pro residues" evidence="1">
    <location>
        <begin position="86"/>
        <end position="95"/>
    </location>
</feature>
<name>A0A8H4N5N3_9PEZI</name>
<evidence type="ECO:0000256" key="1">
    <source>
        <dbReference type="SAM" id="MobiDB-lite"/>
    </source>
</evidence>
<dbReference type="OrthoDB" id="10479265at2759"/>
<comment type="caution">
    <text evidence="2">The sequence shown here is derived from an EMBL/GenBank/DDBJ whole genome shotgun (WGS) entry which is preliminary data.</text>
</comment>
<sequence>MKPLPAACESADESSDSGRPTKPSQSRSRSNVAVKRSSQSSDLGRTNAGASDSGYSSRTAATKSSADSAQSSSNRRGSPVKNDAPPSVPDAPTPTKPRAKQPESASRKSTQGRETTRSIKTSKAPKSSKTAKPLIRQSSSREKSSSTSRPRRDSGATECQDPYCDRCQEKRLRGGRPLSLNTAVDPNYPAYPPQSPRMPSSPSRPPYGPEHPFVQTQVASSTRPRFYSQGRPTSYHGGSALSDRYSYGQPNNPYGPPHTMYNPHYATMMGSTTPTAYYSRVPPSPLSGSFDNRPQLPSRGISDGYTPRPQPQNLPNPRYPTVATAVIPSRQPYDEEDYSSEEDEDGYYPSDSAALARRAMPPPPAPVSTERPRRPSLRSHTTTDVPRSRPVSIGFDNRDRPYEDEPSVMTRSLQLQPSRRPSVTGSRRLYYPSYSKGDDVLVETARSDRRRESESEKLRRNTIYNKNVVPRLRLDDTLLNREARADDKKKNKLDSKMNMVEAYLNTTGNSYGAGIDSLPTKPSRDRAPSNGARTRTSSNSQHSHDDISRVSDGSRSTSTRKTAKDGNLTVRVDGDDVKIEGDMGGKTFRITNGDDGNQQITIIADPRGRENKYLMEGSRVTTNTSSSRSRSDRGNPNRPRAVSRSQYERALEIQQAEQRKKREKRVSYVDDATRIWPR</sequence>
<feature type="compositionally biased region" description="Polar residues" evidence="1">
    <location>
        <begin position="103"/>
        <end position="113"/>
    </location>
</feature>
<feature type="compositionally biased region" description="Low complexity" evidence="1">
    <location>
        <begin position="121"/>
        <end position="138"/>
    </location>
</feature>
<dbReference type="EMBL" id="WWBZ02000007">
    <property type="protein sequence ID" value="KAF4312114.1"/>
    <property type="molecule type" value="Genomic_DNA"/>
</dbReference>
<feature type="compositionally biased region" description="Low complexity" evidence="1">
    <location>
        <begin position="617"/>
        <end position="628"/>
    </location>
</feature>
<feature type="compositionally biased region" description="Low complexity" evidence="1">
    <location>
        <begin position="56"/>
        <end position="73"/>
    </location>
</feature>
<proteinExistence type="predicted"/>
<feature type="compositionally biased region" description="Basic and acidic residues" evidence="1">
    <location>
        <begin position="139"/>
        <end position="155"/>
    </location>
</feature>
<evidence type="ECO:0000313" key="3">
    <source>
        <dbReference type="Proteomes" id="UP000572817"/>
    </source>
</evidence>
<feature type="region of interest" description="Disordered" evidence="1">
    <location>
        <begin position="1"/>
        <end position="433"/>
    </location>
</feature>
<gene>
    <name evidence="2" type="ORF">GTA08_BOTSDO12229</name>
</gene>
<dbReference type="Proteomes" id="UP000572817">
    <property type="component" value="Unassembled WGS sequence"/>
</dbReference>
<evidence type="ECO:0000313" key="2">
    <source>
        <dbReference type="EMBL" id="KAF4312114.1"/>
    </source>
</evidence>
<feature type="compositionally biased region" description="Polar residues" evidence="1">
    <location>
        <begin position="214"/>
        <end position="223"/>
    </location>
</feature>
<feature type="compositionally biased region" description="Polar residues" evidence="1">
    <location>
        <begin position="531"/>
        <end position="541"/>
    </location>
</feature>
<protein>
    <submittedName>
        <fullName evidence="2">Uncharacterized protein</fullName>
    </submittedName>
</protein>
<feature type="compositionally biased region" description="Basic and acidic residues" evidence="1">
    <location>
        <begin position="163"/>
        <end position="172"/>
    </location>
</feature>
<keyword evidence="3" id="KW-1185">Reference proteome</keyword>
<feature type="compositionally biased region" description="Basic and acidic residues" evidence="1">
    <location>
        <begin position="646"/>
        <end position="678"/>
    </location>
</feature>
<dbReference type="AlphaFoldDB" id="A0A8H4N5N3"/>